<feature type="transmembrane region" description="Helical" evidence="8">
    <location>
        <begin position="327"/>
        <end position="353"/>
    </location>
</feature>
<reference evidence="10" key="1">
    <citation type="journal article" date="2023" name="Mol. Phylogenet. Evol.">
        <title>Genome-scale phylogeny and comparative genomics of the fungal order Sordariales.</title>
        <authorList>
            <person name="Hensen N."/>
            <person name="Bonometti L."/>
            <person name="Westerberg I."/>
            <person name="Brannstrom I.O."/>
            <person name="Guillou S."/>
            <person name="Cros-Aarteil S."/>
            <person name="Calhoun S."/>
            <person name="Haridas S."/>
            <person name="Kuo A."/>
            <person name="Mondo S."/>
            <person name="Pangilinan J."/>
            <person name="Riley R."/>
            <person name="LaButti K."/>
            <person name="Andreopoulos B."/>
            <person name="Lipzen A."/>
            <person name="Chen C."/>
            <person name="Yan M."/>
            <person name="Daum C."/>
            <person name="Ng V."/>
            <person name="Clum A."/>
            <person name="Steindorff A."/>
            <person name="Ohm R.A."/>
            <person name="Martin F."/>
            <person name="Silar P."/>
            <person name="Natvig D.O."/>
            <person name="Lalanne C."/>
            <person name="Gautier V."/>
            <person name="Ament-Velasquez S.L."/>
            <person name="Kruys A."/>
            <person name="Hutchinson M.I."/>
            <person name="Powell A.J."/>
            <person name="Barry K."/>
            <person name="Miller A.N."/>
            <person name="Grigoriev I.V."/>
            <person name="Debuchy R."/>
            <person name="Gladieux P."/>
            <person name="Hiltunen Thoren M."/>
            <person name="Johannesson H."/>
        </authorList>
    </citation>
    <scope>NUCLEOTIDE SEQUENCE</scope>
    <source>
        <strain evidence="10">CBS 118394</strain>
    </source>
</reference>
<dbReference type="GO" id="GO:0022857">
    <property type="term" value="F:transmembrane transporter activity"/>
    <property type="evidence" value="ECO:0007669"/>
    <property type="project" value="InterPro"/>
</dbReference>
<evidence type="ECO:0000259" key="9">
    <source>
        <dbReference type="PROSITE" id="PS50850"/>
    </source>
</evidence>
<dbReference type="EMBL" id="JAUEDM010000007">
    <property type="protein sequence ID" value="KAK3313584.1"/>
    <property type="molecule type" value="Genomic_DNA"/>
</dbReference>
<feature type="transmembrane region" description="Helical" evidence="8">
    <location>
        <begin position="419"/>
        <end position="436"/>
    </location>
</feature>
<dbReference type="FunFam" id="1.20.1720.10:FF:000012">
    <property type="entry name" value="MFS toxin efflux pump (AflT)"/>
    <property type="match status" value="1"/>
</dbReference>
<feature type="transmembrane region" description="Helical" evidence="8">
    <location>
        <begin position="58"/>
        <end position="76"/>
    </location>
</feature>
<dbReference type="InterPro" id="IPR011701">
    <property type="entry name" value="MFS"/>
</dbReference>
<dbReference type="InterPro" id="IPR036259">
    <property type="entry name" value="MFS_trans_sf"/>
</dbReference>
<dbReference type="SUPFAM" id="SSF103473">
    <property type="entry name" value="MFS general substrate transporter"/>
    <property type="match status" value="2"/>
</dbReference>
<evidence type="ECO:0000256" key="4">
    <source>
        <dbReference type="ARBA" id="ARBA00022692"/>
    </source>
</evidence>
<feature type="compositionally biased region" description="Basic and acidic residues" evidence="7">
    <location>
        <begin position="13"/>
        <end position="30"/>
    </location>
</feature>
<dbReference type="PROSITE" id="PS50850">
    <property type="entry name" value="MFS"/>
    <property type="match status" value="1"/>
</dbReference>
<comment type="similarity">
    <text evidence="2">Belongs to the major facilitator superfamily. TCR/Tet family.</text>
</comment>
<feature type="compositionally biased region" description="Polar residues" evidence="7">
    <location>
        <begin position="1"/>
        <end position="12"/>
    </location>
</feature>
<organism evidence="10 11">
    <name type="scientific">Apodospora peruviana</name>
    <dbReference type="NCBI Taxonomy" id="516989"/>
    <lineage>
        <taxon>Eukaryota</taxon>
        <taxon>Fungi</taxon>
        <taxon>Dikarya</taxon>
        <taxon>Ascomycota</taxon>
        <taxon>Pezizomycotina</taxon>
        <taxon>Sordariomycetes</taxon>
        <taxon>Sordariomycetidae</taxon>
        <taxon>Sordariales</taxon>
        <taxon>Lasiosphaeriaceae</taxon>
        <taxon>Apodospora</taxon>
    </lineage>
</organism>
<feature type="domain" description="Major facilitator superfamily (MFS) profile" evidence="9">
    <location>
        <begin position="63"/>
        <end position="553"/>
    </location>
</feature>
<dbReference type="CDD" id="cd17502">
    <property type="entry name" value="MFS_Azr1_MDR_like"/>
    <property type="match status" value="1"/>
</dbReference>
<feature type="transmembrane region" description="Helical" evidence="8">
    <location>
        <begin position="257"/>
        <end position="276"/>
    </location>
</feature>
<feature type="transmembrane region" description="Helical" evidence="8">
    <location>
        <begin position="457"/>
        <end position="479"/>
    </location>
</feature>
<feature type="transmembrane region" description="Helical" evidence="8">
    <location>
        <begin position="529"/>
        <end position="548"/>
    </location>
</feature>
<evidence type="ECO:0000256" key="7">
    <source>
        <dbReference type="SAM" id="MobiDB-lite"/>
    </source>
</evidence>
<feature type="transmembrane region" description="Helical" evidence="8">
    <location>
        <begin position="218"/>
        <end position="237"/>
    </location>
</feature>
<evidence type="ECO:0000313" key="11">
    <source>
        <dbReference type="Proteomes" id="UP001283341"/>
    </source>
</evidence>
<dbReference type="InterPro" id="IPR020846">
    <property type="entry name" value="MFS_dom"/>
</dbReference>
<dbReference type="Gene3D" id="1.20.1250.20">
    <property type="entry name" value="MFS general substrate transporter like domains"/>
    <property type="match status" value="2"/>
</dbReference>
<keyword evidence="3" id="KW-0813">Transport</keyword>
<keyword evidence="6 8" id="KW-0472">Membrane</keyword>
<feature type="region of interest" description="Disordered" evidence="7">
    <location>
        <begin position="1"/>
        <end position="33"/>
    </location>
</feature>
<dbReference type="Pfam" id="PF07690">
    <property type="entry name" value="MFS_1"/>
    <property type="match status" value="1"/>
</dbReference>
<accession>A0AAE0HVE0</accession>
<dbReference type="AlphaFoldDB" id="A0AAE0HVE0"/>
<feature type="transmembrane region" description="Helical" evidence="8">
    <location>
        <begin position="393"/>
        <end position="413"/>
    </location>
</feature>
<sequence>MIANEKTMTTSEVHADTDTDAAAPEKKRTSGDTTDVAEEITAVNNDDEKKEGKWIEGWALFMLLGSVTIVVFLMLLDMTIVGTAIPQITNDFQSLADVGWYGSAYNLASAALQPLSGKLYTHFKTKWTFIAFVLMFLLGSLLCGVAQSSKMLIVGRAVAGLGTSGIQNGGITIISQAVPLHKRPTMIGIIMGCGQLGVVVGPLIGGAITEYSTWRWCFYLNLPAGALALALLCLVTVPDNSAKQEEKNTVMGYVSKLDLVGSVIFAPAAIMLLMALEYGGRDYPWGSATVIGLFVGAAGTLLLFGLWEHRKGADAMIPLKMAAKREVWTSAVVGLLVMGGLLLVPGYFLPIFFQSVGGQSPLMSGVFVLPSILSNLVMAVLSGVLVGKLGYTIPWVLFCGIVSAIGSGILTTLHPDTSHAMWVGFLIVLGIGRGTALQMPLISVQAILPEDQIPTSMALLIFSQTIGGAIFITIANTIFANSLVKKLVEYVPDIDVPRVLAAGATGFTKVVPDAQLPGVLRAYADSIDLVFYLPVAAALLILVFAWGMGWNDIREKKTAAEKEKAEVAAEGGVVGGGASV</sequence>
<evidence type="ECO:0000313" key="10">
    <source>
        <dbReference type="EMBL" id="KAK3313584.1"/>
    </source>
</evidence>
<keyword evidence="11" id="KW-1185">Reference proteome</keyword>
<evidence type="ECO:0000256" key="1">
    <source>
        <dbReference type="ARBA" id="ARBA00004141"/>
    </source>
</evidence>
<dbReference type="GO" id="GO:0005886">
    <property type="term" value="C:plasma membrane"/>
    <property type="evidence" value="ECO:0007669"/>
    <property type="project" value="TreeGrafter"/>
</dbReference>
<proteinExistence type="inferred from homology"/>
<dbReference type="FunFam" id="1.20.1250.20:FF:000196">
    <property type="entry name" value="MFS toxin efflux pump (AflT)"/>
    <property type="match status" value="1"/>
</dbReference>
<name>A0AAE0HVE0_9PEZI</name>
<dbReference type="PANTHER" id="PTHR23501:SF193">
    <property type="entry name" value="MULTIDRUG TRANSPORTER, PUTATIVE (AFU_ORTHOLOGUE AFUA_8G00940)-RELATED"/>
    <property type="match status" value="1"/>
</dbReference>
<comment type="subcellular location">
    <subcellularLocation>
        <location evidence="1">Membrane</location>
        <topology evidence="1">Multi-pass membrane protein</topology>
    </subcellularLocation>
</comment>
<evidence type="ECO:0000256" key="5">
    <source>
        <dbReference type="ARBA" id="ARBA00022989"/>
    </source>
</evidence>
<feature type="transmembrane region" description="Helical" evidence="8">
    <location>
        <begin position="186"/>
        <end position="206"/>
    </location>
</feature>
<evidence type="ECO:0000256" key="6">
    <source>
        <dbReference type="ARBA" id="ARBA00023136"/>
    </source>
</evidence>
<feature type="transmembrane region" description="Helical" evidence="8">
    <location>
        <begin position="288"/>
        <end position="307"/>
    </location>
</feature>
<dbReference type="PRINTS" id="PR01036">
    <property type="entry name" value="TCRTETB"/>
</dbReference>
<comment type="caution">
    <text evidence="10">The sequence shown here is derived from an EMBL/GenBank/DDBJ whole genome shotgun (WGS) entry which is preliminary data.</text>
</comment>
<protein>
    <submittedName>
        <fullName evidence="10">MFS multidrug transporter</fullName>
    </submittedName>
</protein>
<evidence type="ECO:0000256" key="8">
    <source>
        <dbReference type="SAM" id="Phobius"/>
    </source>
</evidence>
<gene>
    <name evidence="10" type="ORF">B0H66DRAFT_483702</name>
</gene>
<keyword evidence="5 8" id="KW-1133">Transmembrane helix</keyword>
<feature type="transmembrane region" description="Helical" evidence="8">
    <location>
        <begin position="365"/>
        <end position="386"/>
    </location>
</feature>
<evidence type="ECO:0000256" key="2">
    <source>
        <dbReference type="ARBA" id="ARBA00007520"/>
    </source>
</evidence>
<keyword evidence="4 8" id="KW-0812">Transmembrane</keyword>
<dbReference type="PANTHER" id="PTHR23501">
    <property type="entry name" value="MAJOR FACILITATOR SUPERFAMILY"/>
    <property type="match status" value="1"/>
</dbReference>
<feature type="transmembrane region" description="Helical" evidence="8">
    <location>
        <begin position="127"/>
        <end position="146"/>
    </location>
</feature>
<evidence type="ECO:0000256" key="3">
    <source>
        <dbReference type="ARBA" id="ARBA00022448"/>
    </source>
</evidence>
<dbReference type="Proteomes" id="UP001283341">
    <property type="component" value="Unassembled WGS sequence"/>
</dbReference>
<reference evidence="10" key="2">
    <citation type="submission" date="2023-06" db="EMBL/GenBank/DDBJ databases">
        <authorList>
            <consortium name="Lawrence Berkeley National Laboratory"/>
            <person name="Haridas S."/>
            <person name="Hensen N."/>
            <person name="Bonometti L."/>
            <person name="Westerberg I."/>
            <person name="Brannstrom I.O."/>
            <person name="Guillou S."/>
            <person name="Cros-Aarteil S."/>
            <person name="Calhoun S."/>
            <person name="Kuo A."/>
            <person name="Mondo S."/>
            <person name="Pangilinan J."/>
            <person name="Riley R."/>
            <person name="Labutti K."/>
            <person name="Andreopoulos B."/>
            <person name="Lipzen A."/>
            <person name="Chen C."/>
            <person name="Yanf M."/>
            <person name="Daum C."/>
            <person name="Ng V."/>
            <person name="Clum A."/>
            <person name="Steindorff A."/>
            <person name="Ohm R."/>
            <person name="Martin F."/>
            <person name="Silar P."/>
            <person name="Natvig D."/>
            <person name="Lalanne C."/>
            <person name="Gautier V."/>
            <person name="Ament-Velasquez S.L."/>
            <person name="Kruys A."/>
            <person name="Hutchinson M.I."/>
            <person name="Powell A.J."/>
            <person name="Barry K."/>
            <person name="Miller A.N."/>
            <person name="Grigoriev I.V."/>
            <person name="Debuchy R."/>
            <person name="Gladieux P."/>
            <person name="Thoren M.H."/>
            <person name="Johannesson H."/>
        </authorList>
    </citation>
    <scope>NUCLEOTIDE SEQUENCE</scope>
    <source>
        <strain evidence="10">CBS 118394</strain>
    </source>
</reference>